<organism evidence="2 3">
    <name type="scientific">Phytophthora fragariaefolia</name>
    <dbReference type="NCBI Taxonomy" id="1490495"/>
    <lineage>
        <taxon>Eukaryota</taxon>
        <taxon>Sar</taxon>
        <taxon>Stramenopiles</taxon>
        <taxon>Oomycota</taxon>
        <taxon>Peronosporomycetes</taxon>
        <taxon>Peronosporales</taxon>
        <taxon>Peronosporaceae</taxon>
        <taxon>Phytophthora</taxon>
    </lineage>
</organism>
<feature type="compositionally biased region" description="Basic residues" evidence="1">
    <location>
        <begin position="13"/>
        <end position="23"/>
    </location>
</feature>
<gene>
    <name evidence="2" type="ORF">Pfra01_000613800</name>
</gene>
<keyword evidence="3" id="KW-1185">Reference proteome</keyword>
<protein>
    <submittedName>
        <fullName evidence="2">Unnamed protein product</fullName>
    </submittedName>
</protein>
<name>A0A9W6WVF5_9STRA</name>
<feature type="region of interest" description="Disordered" evidence="1">
    <location>
        <begin position="51"/>
        <end position="122"/>
    </location>
</feature>
<dbReference type="EMBL" id="BSXT01000514">
    <property type="protein sequence ID" value="GMF29042.1"/>
    <property type="molecule type" value="Genomic_DNA"/>
</dbReference>
<proteinExistence type="predicted"/>
<feature type="compositionally biased region" description="Acidic residues" evidence="1">
    <location>
        <begin position="82"/>
        <end position="93"/>
    </location>
</feature>
<feature type="region of interest" description="Disordered" evidence="1">
    <location>
        <begin position="153"/>
        <end position="195"/>
    </location>
</feature>
<feature type="compositionally biased region" description="Polar residues" evidence="1">
    <location>
        <begin position="186"/>
        <end position="195"/>
    </location>
</feature>
<accession>A0A9W6WVF5</accession>
<feature type="compositionally biased region" description="Acidic residues" evidence="1">
    <location>
        <begin position="104"/>
        <end position="113"/>
    </location>
</feature>
<comment type="caution">
    <text evidence="2">The sequence shown here is derived from an EMBL/GenBank/DDBJ whole genome shotgun (WGS) entry which is preliminary data.</text>
</comment>
<feature type="region of interest" description="Disordered" evidence="1">
    <location>
        <begin position="9"/>
        <end position="35"/>
    </location>
</feature>
<dbReference type="Proteomes" id="UP001165121">
    <property type="component" value="Unassembled WGS sequence"/>
</dbReference>
<dbReference type="OrthoDB" id="194443at2759"/>
<evidence type="ECO:0000256" key="1">
    <source>
        <dbReference type="SAM" id="MobiDB-lite"/>
    </source>
</evidence>
<dbReference type="AlphaFoldDB" id="A0A9W6WVF5"/>
<evidence type="ECO:0000313" key="3">
    <source>
        <dbReference type="Proteomes" id="UP001165121"/>
    </source>
</evidence>
<reference evidence="2" key="1">
    <citation type="submission" date="2023-04" db="EMBL/GenBank/DDBJ databases">
        <title>Phytophthora fragariaefolia NBRC 109709.</title>
        <authorList>
            <person name="Ichikawa N."/>
            <person name="Sato H."/>
            <person name="Tonouchi N."/>
        </authorList>
    </citation>
    <scope>NUCLEOTIDE SEQUENCE</scope>
    <source>
        <strain evidence="2">NBRC 109709</strain>
    </source>
</reference>
<sequence>MCALVRLKADKARKTKKNKRRRLQSGEGVGGGDEDACADLYKAAQDQLEKEMKAAGMEGSLPMSFGGSRSNASRKRKRSLEVEEEVLEEEEEAIAAPETKEENDSTAEEETEQFAEVGEPKTETAIVDKVRLVYDSDGEVTERVVEKVEVTTVIQPEKSEVEHKNSSGKTSKKKKKYPGTLCNHAGISSGSDAVR</sequence>
<evidence type="ECO:0000313" key="2">
    <source>
        <dbReference type="EMBL" id="GMF29042.1"/>
    </source>
</evidence>